<dbReference type="InterPro" id="IPR029044">
    <property type="entry name" value="Nucleotide-diphossugar_trans"/>
</dbReference>
<dbReference type="Gene3D" id="3.90.550.10">
    <property type="entry name" value="Spore Coat Polysaccharide Biosynthesis Protein SpsA, Chain A"/>
    <property type="match status" value="1"/>
</dbReference>
<organism evidence="2 3">
    <name type="scientific">Flavobacterium agrisoli</name>
    <dbReference type="NCBI Taxonomy" id="2793066"/>
    <lineage>
        <taxon>Bacteria</taxon>
        <taxon>Pseudomonadati</taxon>
        <taxon>Bacteroidota</taxon>
        <taxon>Flavobacteriia</taxon>
        <taxon>Flavobacteriales</taxon>
        <taxon>Flavobacteriaceae</taxon>
        <taxon>Flavobacterium</taxon>
    </lineage>
</organism>
<protein>
    <submittedName>
        <fullName evidence="2">Glycosyltransferase family 2 protein</fullName>
    </submittedName>
</protein>
<dbReference type="SUPFAM" id="SSF53448">
    <property type="entry name" value="Nucleotide-diphospho-sugar transferases"/>
    <property type="match status" value="1"/>
</dbReference>
<name>A0A934PRB6_9FLAO</name>
<dbReference type="Pfam" id="PF00535">
    <property type="entry name" value="Glycos_transf_2"/>
    <property type="match status" value="1"/>
</dbReference>
<dbReference type="AlphaFoldDB" id="A0A934PRB6"/>
<dbReference type="PANTHER" id="PTHR22916:SF3">
    <property type="entry name" value="UDP-GLCNAC:BETAGAL BETA-1,3-N-ACETYLGLUCOSAMINYLTRANSFERASE-LIKE PROTEIN 1"/>
    <property type="match status" value="1"/>
</dbReference>
<proteinExistence type="predicted"/>
<dbReference type="CDD" id="cd00761">
    <property type="entry name" value="Glyco_tranf_GTA_type"/>
    <property type="match status" value="1"/>
</dbReference>
<dbReference type="Proteomes" id="UP000609172">
    <property type="component" value="Unassembled WGS sequence"/>
</dbReference>
<feature type="domain" description="Glycosyltransferase 2-like" evidence="1">
    <location>
        <begin position="12"/>
        <end position="155"/>
    </location>
</feature>
<evidence type="ECO:0000313" key="3">
    <source>
        <dbReference type="Proteomes" id="UP000609172"/>
    </source>
</evidence>
<keyword evidence="3" id="KW-1185">Reference proteome</keyword>
<dbReference type="EMBL" id="JAEHFV010000010">
    <property type="protein sequence ID" value="MBK0371248.1"/>
    <property type="molecule type" value="Genomic_DNA"/>
</dbReference>
<dbReference type="GO" id="GO:0016758">
    <property type="term" value="F:hexosyltransferase activity"/>
    <property type="evidence" value="ECO:0007669"/>
    <property type="project" value="UniProtKB-ARBA"/>
</dbReference>
<gene>
    <name evidence="2" type="ORF">I5M07_15580</name>
</gene>
<comment type="caution">
    <text evidence="2">The sequence shown here is derived from an EMBL/GenBank/DDBJ whole genome shotgun (WGS) entry which is preliminary data.</text>
</comment>
<accession>A0A934PRB6</accession>
<evidence type="ECO:0000259" key="1">
    <source>
        <dbReference type="Pfam" id="PF00535"/>
    </source>
</evidence>
<dbReference type="PANTHER" id="PTHR22916">
    <property type="entry name" value="GLYCOSYLTRANSFERASE"/>
    <property type="match status" value="1"/>
</dbReference>
<dbReference type="RefSeq" id="WP_200107375.1">
    <property type="nucleotide sequence ID" value="NZ_JAEHFV010000010.1"/>
</dbReference>
<evidence type="ECO:0000313" key="2">
    <source>
        <dbReference type="EMBL" id="MBK0371248.1"/>
    </source>
</evidence>
<reference evidence="2" key="1">
    <citation type="submission" date="2020-12" db="EMBL/GenBank/DDBJ databases">
        <title>Bacterial novel species Flavobacterium sp. SE-1-e isolated from soil.</title>
        <authorList>
            <person name="Jung H.-Y."/>
        </authorList>
    </citation>
    <scope>NUCLEOTIDE SEQUENCE</scope>
    <source>
        <strain evidence="2">SE-1-e</strain>
    </source>
</reference>
<sequence length="332" mass="38934">MTQNNLSLPLVSIIVPNYNHEKYLTKRLDSIFNQTYSNFEVILLDDCSLDNSSKILLDYVKNPRVSHCVFNEKNSGNTFCQWKKGIDLAKGEYVWIAESDDYCGFDFIEKVIAPLLQNDEVALSYCQSNRVDENDIIVGNWKEHSYSLDRKQFETDFVLDGNYFIEYFLININVIPNASAVIFRKENLKISNEIFSNNHLKSCGDWIIYLQHIINHKVAFVSEIHNNFRFHSNSVIAKTVKLENRVTLIDINLQMRKTMISILKKSNPLNYKTMISKNKSIVKSLKYEKGMYLIQVGEKWKGIFLLFTVYDEFVKRYNLQKKLILKFKNFFS</sequence>
<dbReference type="InterPro" id="IPR001173">
    <property type="entry name" value="Glyco_trans_2-like"/>
</dbReference>